<dbReference type="PROSITE" id="PS52016">
    <property type="entry name" value="TONB_DEPENDENT_REC_3"/>
    <property type="match status" value="1"/>
</dbReference>
<dbReference type="AlphaFoldDB" id="R9GP88"/>
<evidence type="ECO:0000256" key="1">
    <source>
        <dbReference type="ARBA" id="ARBA00004571"/>
    </source>
</evidence>
<dbReference type="GO" id="GO:0009279">
    <property type="term" value="C:cell outer membrane"/>
    <property type="evidence" value="ECO:0007669"/>
    <property type="project" value="UniProtKB-SubCell"/>
</dbReference>
<protein>
    <submittedName>
        <fullName evidence="14">TonB-dependent receptor</fullName>
    </submittedName>
</protein>
<keyword evidence="8 14" id="KW-0675">Receptor</keyword>
<dbReference type="OrthoDB" id="9768177at2"/>
<feature type="domain" description="TonB-dependent receptor plug" evidence="13">
    <location>
        <begin position="106"/>
        <end position="212"/>
    </location>
</feature>
<evidence type="ECO:0000256" key="8">
    <source>
        <dbReference type="ARBA" id="ARBA00023170"/>
    </source>
</evidence>
<dbReference type="Gene3D" id="2.40.170.20">
    <property type="entry name" value="TonB-dependent receptor, beta-barrel domain"/>
    <property type="match status" value="1"/>
</dbReference>
<dbReference type="PANTHER" id="PTHR30069">
    <property type="entry name" value="TONB-DEPENDENT OUTER MEMBRANE RECEPTOR"/>
    <property type="match status" value="1"/>
</dbReference>
<name>R9GP88_9SPHI</name>
<proteinExistence type="inferred from homology"/>
<evidence type="ECO:0000256" key="2">
    <source>
        <dbReference type="ARBA" id="ARBA00022448"/>
    </source>
</evidence>
<dbReference type="NCBIfam" id="TIGR04057">
    <property type="entry name" value="SusC_RagA_signa"/>
    <property type="match status" value="1"/>
</dbReference>
<comment type="subcellular location">
    <subcellularLocation>
        <location evidence="1 10">Cell outer membrane</location>
        <topology evidence="1 10">Multi-pass membrane protein</topology>
    </subcellularLocation>
</comment>
<evidence type="ECO:0000256" key="4">
    <source>
        <dbReference type="ARBA" id="ARBA00022692"/>
    </source>
</evidence>
<dbReference type="PANTHER" id="PTHR30069:SF29">
    <property type="entry name" value="HEMOGLOBIN AND HEMOGLOBIN-HAPTOGLOBIN-BINDING PROTEIN 1-RELATED"/>
    <property type="match status" value="1"/>
</dbReference>
<dbReference type="GO" id="GO:0015344">
    <property type="term" value="F:siderophore uptake transmembrane transporter activity"/>
    <property type="evidence" value="ECO:0007669"/>
    <property type="project" value="TreeGrafter"/>
</dbReference>
<dbReference type="InterPro" id="IPR000531">
    <property type="entry name" value="Beta-barrel_TonB"/>
</dbReference>
<evidence type="ECO:0000256" key="10">
    <source>
        <dbReference type="PROSITE-ProRule" id="PRU01360"/>
    </source>
</evidence>
<evidence type="ECO:0000259" key="13">
    <source>
        <dbReference type="Pfam" id="PF07715"/>
    </source>
</evidence>
<reference evidence="14 15" key="1">
    <citation type="journal article" date="2013" name="Genome Announc.">
        <title>Draft Genome Sequence of Arcticibacter svalbardensis Strain MN12-7T, a Member of the Family Sphingobacteriaceae Isolated from an Arctic Soil Sample.</title>
        <authorList>
            <person name="Shivaji S."/>
            <person name="Ara S."/>
            <person name="Prasad S."/>
            <person name="Manasa B.P."/>
            <person name="Begum Z."/>
            <person name="Singh A."/>
            <person name="Kumar Pinnaka A."/>
        </authorList>
    </citation>
    <scope>NUCLEOTIDE SEQUENCE [LARGE SCALE GENOMIC DNA]</scope>
    <source>
        <strain evidence="14 15">MN12-7</strain>
    </source>
</reference>
<accession>R9GP88</accession>
<sequence>MLFSFKLYAQTPTKITGVIKDAIGVTLPGVTVKVKGAQNTTQSDLNGAFTISVQDKSATLVFTYVGFATNEVKVGDKSTLNIVLQESVNDLNEVVVTGYGQTAQRKNLTGSQSSVTEKDIEERQPVTLFDALQGQASGVSVVNDNGDPFGQGTIQIRGASSVNATGVGPLYVIDGIISEDANFVSPQDIASIEILKDVASASIYGARGANGVILITTKRGKEGKPTLGLQYTYTLGELSHKIRTTSADDLRYYRRVRGGDTGFGGNVDSVNPYLNADNDFQDLLFRTSKKQIVNLSLSGGQKGMTYYAGLNYLDNQALIINSYAKRIQSKINVTFELSPKLTISNNLGFAYQTGNVINIGNSAKQVFERNPWTSLYAPDGSLSTYSESKRNPVAYALLDKNVDNDYLTQFNTQLKYKIYKDLTFTTQLNAQVSNDNNREVTPGYLNSSSTNISIGTGSTERKVYWETQGFFNYNKTINEDHVISGVLGLTADRRRKDTYEFRATDLLSDEIFTSNIGTLDPLKTGTSATANSNASIFSRLSYSYKGKYIVQGSVRRDGSSRFGENNKYGNFFSGSALWRFSEEKFMNFANGVLDDGKLRFSIGSAGNDAIGDYLSYTVMNFGGNYYNGYLGAAENSTLGNSLIKWETSTSSNFGLDLTFLKGRLSFTAEYYDKTTKNLLYSAELSKETGKSQVAINLGTIQNKGLEFTVLGSPVANKDFGWNINANITFPQGKIKKLADGTSFITGSKWLVQEGGKIGDFYLLINKGVYQYDVSNAYTPDNQKLMPVDVVVSDDKKTVVSVGGYTLNGQPYTGTITKKYYNGVLLQGGDTEWQDTDNNGSIDDEDKVIAGNGLPKYYFGFGNTFRYKKISIDFLFNAQFGNDIYNTVANSQNSLGSTYTPPIWDAATTSWSRQGDITKFPNAVMKDTRGSIRAGYNSMYLEDGSFIRLASARFTYALDSKVIKKVGIKGANVYVYGQNLVTWTNYSWYDPEFSTSNQLQPGNDTGRYPKVREFGLGLNITL</sequence>
<evidence type="ECO:0000313" key="14">
    <source>
        <dbReference type="EMBL" id="EOR93531.1"/>
    </source>
</evidence>
<evidence type="ECO:0000256" key="9">
    <source>
        <dbReference type="ARBA" id="ARBA00023237"/>
    </source>
</evidence>
<dbReference type="PATRIC" id="fig|1150600.3.peg.3212"/>
<dbReference type="Pfam" id="PF13715">
    <property type="entry name" value="CarbopepD_reg_2"/>
    <property type="match status" value="1"/>
</dbReference>
<comment type="caution">
    <text evidence="14">The sequence shown here is derived from an EMBL/GenBank/DDBJ whole genome shotgun (WGS) entry which is preliminary data.</text>
</comment>
<keyword evidence="5" id="KW-0732">Signal</keyword>
<dbReference type="EMBL" id="AQPN01000110">
    <property type="protein sequence ID" value="EOR93531.1"/>
    <property type="molecule type" value="Genomic_DNA"/>
</dbReference>
<evidence type="ECO:0000259" key="12">
    <source>
        <dbReference type="Pfam" id="PF00593"/>
    </source>
</evidence>
<keyword evidence="6 11" id="KW-0798">TonB box</keyword>
<dbReference type="NCBIfam" id="TIGR04056">
    <property type="entry name" value="OMP_RagA_SusC"/>
    <property type="match status" value="1"/>
</dbReference>
<gene>
    <name evidence="14" type="ORF">ADIARSV_3244</name>
</gene>
<keyword evidence="3 10" id="KW-1134">Transmembrane beta strand</keyword>
<dbReference type="InterPro" id="IPR023997">
    <property type="entry name" value="TonB-dep_OMP_SusC/RagA_CS"/>
</dbReference>
<keyword evidence="2 10" id="KW-0813">Transport</keyword>
<keyword evidence="4 10" id="KW-0812">Transmembrane</keyword>
<comment type="similarity">
    <text evidence="10 11">Belongs to the TonB-dependent receptor family.</text>
</comment>
<dbReference type="InterPro" id="IPR037066">
    <property type="entry name" value="Plug_dom_sf"/>
</dbReference>
<dbReference type="InterPro" id="IPR039426">
    <property type="entry name" value="TonB-dep_rcpt-like"/>
</dbReference>
<dbReference type="SUPFAM" id="SSF56935">
    <property type="entry name" value="Porins"/>
    <property type="match status" value="1"/>
</dbReference>
<evidence type="ECO:0000256" key="3">
    <source>
        <dbReference type="ARBA" id="ARBA00022452"/>
    </source>
</evidence>
<dbReference type="STRING" id="1150600.ADIARSV_3244"/>
<evidence type="ECO:0000256" key="7">
    <source>
        <dbReference type="ARBA" id="ARBA00023136"/>
    </source>
</evidence>
<organism evidence="14 15">
    <name type="scientific">Arcticibacter svalbardensis MN12-7</name>
    <dbReference type="NCBI Taxonomy" id="1150600"/>
    <lineage>
        <taxon>Bacteria</taxon>
        <taxon>Pseudomonadati</taxon>
        <taxon>Bacteroidota</taxon>
        <taxon>Sphingobacteriia</taxon>
        <taxon>Sphingobacteriales</taxon>
        <taxon>Sphingobacteriaceae</taxon>
        <taxon>Arcticibacter</taxon>
    </lineage>
</organism>
<dbReference type="Pfam" id="PF00593">
    <property type="entry name" value="TonB_dep_Rec_b-barrel"/>
    <property type="match status" value="1"/>
</dbReference>
<evidence type="ECO:0000256" key="5">
    <source>
        <dbReference type="ARBA" id="ARBA00022729"/>
    </source>
</evidence>
<dbReference type="SUPFAM" id="SSF49464">
    <property type="entry name" value="Carboxypeptidase regulatory domain-like"/>
    <property type="match status" value="1"/>
</dbReference>
<dbReference type="GO" id="GO:0044718">
    <property type="term" value="P:siderophore transmembrane transport"/>
    <property type="evidence" value="ECO:0007669"/>
    <property type="project" value="TreeGrafter"/>
</dbReference>
<dbReference type="Gene3D" id="2.170.130.10">
    <property type="entry name" value="TonB-dependent receptor, plug domain"/>
    <property type="match status" value="1"/>
</dbReference>
<keyword evidence="9 10" id="KW-0998">Cell outer membrane</keyword>
<dbReference type="InterPro" id="IPR036942">
    <property type="entry name" value="Beta-barrel_TonB_sf"/>
</dbReference>
<dbReference type="InterPro" id="IPR023996">
    <property type="entry name" value="TonB-dep_OMP_SusC/RagA"/>
</dbReference>
<feature type="domain" description="TonB-dependent receptor-like beta-barrel" evidence="12">
    <location>
        <begin position="367"/>
        <end position="821"/>
    </location>
</feature>
<dbReference type="Gene3D" id="2.60.40.1120">
    <property type="entry name" value="Carboxypeptidase-like, regulatory domain"/>
    <property type="match status" value="1"/>
</dbReference>
<dbReference type="InterPro" id="IPR008969">
    <property type="entry name" value="CarboxyPept-like_regulatory"/>
</dbReference>
<dbReference type="eggNOG" id="COG4206">
    <property type="taxonomic scope" value="Bacteria"/>
</dbReference>
<evidence type="ECO:0000256" key="6">
    <source>
        <dbReference type="ARBA" id="ARBA00023077"/>
    </source>
</evidence>
<dbReference type="Pfam" id="PF07715">
    <property type="entry name" value="Plug"/>
    <property type="match status" value="1"/>
</dbReference>
<dbReference type="InterPro" id="IPR012910">
    <property type="entry name" value="Plug_dom"/>
</dbReference>
<dbReference type="Proteomes" id="UP000014174">
    <property type="component" value="Unassembled WGS sequence"/>
</dbReference>
<evidence type="ECO:0000256" key="11">
    <source>
        <dbReference type="RuleBase" id="RU003357"/>
    </source>
</evidence>
<evidence type="ECO:0000313" key="15">
    <source>
        <dbReference type="Proteomes" id="UP000014174"/>
    </source>
</evidence>
<keyword evidence="7 10" id="KW-0472">Membrane</keyword>
<keyword evidence="15" id="KW-1185">Reference proteome</keyword>